<keyword evidence="7" id="KW-1185">Reference proteome</keyword>
<evidence type="ECO:0000256" key="1">
    <source>
        <dbReference type="ARBA" id="ARBA00001576"/>
    </source>
</evidence>
<dbReference type="EMBL" id="JAULUE010002050">
    <property type="protein sequence ID" value="KAK5905050.1"/>
    <property type="molecule type" value="Genomic_DNA"/>
</dbReference>
<evidence type="ECO:0000313" key="6">
    <source>
        <dbReference type="EMBL" id="KAK5905050.1"/>
    </source>
</evidence>
<dbReference type="GO" id="GO:0004555">
    <property type="term" value="F:alpha,alpha-trehalase activity"/>
    <property type="evidence" value="ECO:0007669"/>
    <property type="project" value="UniProtKB-EC"/>
</dbReference>
<dbReference type="InterPro" id="IPR008928">
    <property type="entry name" value="6-hairpin_glycosidase_sf"/>
</dbReference>
<comment type="similarity">
    <text evidence="2 5">Belongs to the glycosyl hydrolase 37 family.</text>
</comment>
<keyword evidence="5" id="KW-0326">Glycosidase</keyword>
<organism evidence="6 7">
    <name type="scientific">Champsocephalus esox</name>
    <name type="common">pike icefish</name>
    <dbReference type="NCBI Taxonomy" id="159716"/>
    <lineage>
        <taxon>Eukaryota</taxon>
        <taxon>Metazoa</taxon>
        <taxon>Chordata</taxon>
        <taxon>Craniata</taxon>
        <taxon>Vertebrata</taxon>
        <taxon>Euteleostomi</taxon>
        <taxon>Actinopterygii</taxon>
        <taxon>Neopterygii</taxon>
        <taxon>Teleostei</taxon>
        <taxon>Neoteleostei</taxon>
        <taxon>Acanthomorphata</taxon>
        <taxon>Eupercaria</taxon>
        <taxon>Perciformes</taxon>
        <taxon>Notothenioidei</taxon>
        <taxon>Channichthyidae</taxon>
        <taxon>Champsocephalus</taxon>
    </lineage>
</organism>
<dbReference type="AlphaFoldDB" id="A0AAN8CJN4"/>
<dbReference type="InterPro" id="IPR001661">
    <property type="entry name" value="Glyco_hydro_37"/>
</dbReference>
<dbReference type="PANTHER" id="PTHR23403:SF1">
    <property type="entry name" value="TREHALASE"/>
    <property type="match status" value="1"/>
</dbReference>
<evidence type="ECO:0000256" key="5">
    <source>
        <dbReference type="RuleBase" id="RU361180"/>
    </source>
</evidence>
<protein>
    <recommendedName>
        <fullName evidence="4 5">Trehalase</fullName>
        <ecNumber evidence="3 5">3.2.1.28</ecNumber>
    </recommendedName>
    <alternativeName>
        <fullName evidence="5">Alpha-trehalose glucohydrolase</fullName>
    </alternativeName>
</protein>
<keyword evidence="5" id="KW-0378">Hydrolase</keyword>
<evidence type="ECO:0000256" key="3">
    <source>
        <dbReference type="ARBA" id="ARBA00012757"/>
    </source>
</evidence>
<dbReference type="Gene3D" id="1.50.10.10">
    <property type="match status" value="1"/>
</dbReference>
<dbReference type="PRINTS" id="PR00744">
    <property type="entry name" value="GLHYDRLASE37"/>
</dbReference>
<proteinExistence type="inferred from homology"/>
<gene>
    <name evidence="6" type="ORF">CesoFtcFv8_006557</name>
</gene>
<dbReference type="PANTHER" id="PTHR23403">
    <property type="entry name" value="TREHALASE"/>
    <property type="match status" value="1"/>
</dbReference>
<comment type="catalytic activity">
    <reaction evidence="1 5">
        <text>alpha,alpha-trehalose + H2O = alpha-D-glucose + beta-D-glucose</text>
        <dbReference type="Rhea" id="RHEA:32675"/>
        <dbReference type="ChEBI" id="CHEBI:15377"/>
        <dbReference type="ChEBI" id="CHEBI:15903"/>
        <dbReference type="ChEBI" id="CHEBI:16551"/>
        <dbReference type="ChEBI" id="CHEBI:17925"/>
        <dbReference type="EC" id="3.2.1.28"/>
    </reaction>
</comment>
<sequence length="206" mass="23192">MIQNFLYLVNRYGFIPNGAIELPWIKSFSEELCPLWSRSTASACRTALTLNGAQHVLNRYHVQVGSPRPESYTDDLELAEGLTEDRKEQLWVELKVGAESGWDFTSRWYVDRDGHNNGTLGDTRTSQILPTDLNALLCLTEKTLASFHRILGDGDSAAQHDQAAARRLEPIESLLWDAERGAWFDFNLVTHSIQPGTCLGPVLFWA</sequence>
<name>A0AAN8CJN4_9TELE</name>
<evidence type="ECO:0000313" key="7">
    <source>
        <dbReference type="Proteomes" id="UP001335648"/>
    </source>
</evidence>
<evidence type="ECO:0000256" key="2">
    <source>
        <dbReference type="ARBA" id="ARBA00005615"/>
    </source>
</evidence>
<accession>A0AAN8CJN4</accession>
<dbReference type="GO" id="GO:0005993">
    <property type="term" value="P:trehalose catabolic process"/>
    <property type="evidence" value="ECO:0007669"/>
    <property type="project" value="TreeGrafter"/>
</dbReference>
<comment type="caution">
    <text evidence="6">The sequence shown here is derived from an EMBL/GenBank/DDBJ whole genome shotgun (WGS) entry which is preliminary data.</text>
</comment>
<dbReference type="EC" id="3.2.1.28" evidence="3 5"/>
<dbReference type="InterPro" id="IPR012341">
    <property type="entry name" value="6hp_glycosidase-like_sf"/>
</dbReference>
<dbReference type="SUPFAM" id="SSF48208">
    <property type="entry name" value="Six-hairpin glycosidases"/>
    <property type="match status" value="1"/>
</dbReference>
<reference evidence="6 7" key="1">
    <citation type="journal article" date="2023" name="Mol. Biol. Evol.">
        <title>Genomics of Secondarily Temperate Adaptation in the Only Non-Antarctic Icefish.</title>
        <authorList>
            <person name="Rivera-Colon A.G."/>
            <person name="Rayamajhi N."/>
            <person name="Minhas B.F."/>
            <person name="Madrigal G."/>
            <person name="Bilyk K.T."/>
            <person name="Yoon V."/>
            <person name="Hune M."/>
            <person name="Gregory S."/>
            <person name="Cheng C.H.C."/>
            <person name="Catchen J.M."/>
        </authorList>
    </citation>
    <scope>NUCLEOTIDE SEQUENCE [LARGE SCALE GENOMIC DNA]</scope>
    <source>
        <strain evidence="6">JC2023a</strain>
    </source>
</reference>
<evidence type="ECO:0000256" key="4">
    <source>
        <dbReference type="ARBA" id="ARBA00019905"/>
    </source>
</evidence>
<dbReference type="Proteomes" id="UP001335648">
    <property type="component" value="Unassembled WGS sequence"/>
</dbReference>
<dbReference type="Pfam" id="PF01204">
    <property type="entry name" value="Trehalase"/>
    <property type="match status" value="1"/>
</dbReference>